<proteinExistence type="predicted"/>
<reference evidence="1 2" key="1">
    <citation type="submission" date="2007-01" db="EMBL/GenBank/DDBJ databases">
        <title>Draft genome sequence of Collinsella aerofaciens (ATCC 25986).</title>
        <authorList>
            <person name="Sudarsanam P."/>
            <person name="Ley R."/>
            <person name="Guruge J."/>
            <person name="Turnbaugh P.J."/>
            <person name="Mahowald M."/>
            <person name="Liep D."/>
            <person name="Gordon J."/>
        </authorList>
    </citation>
    <scope>NUCLEOTIDE SEQUENCE [LARGE SCALE GENOMIC DNA]</scope>
    <source>
        <strain evidence="2">ATCC 25986 / DSM 3979 / JCM 10188 / KCTC 3647 / NCTC 11838 / VPI 1003</strain>
    </source>
</reference>
<evidence type="ECO:0008006" key="3">
    <source>
        <dbReference type="Google" id="ProtNLM"/>
    </source>
</evidence>
<dbReference type="AlphaFoldDB" id="A4EBF5"/>
<evidence type="ECO:0000313" key="1">
    <source>
        <dbReference type="EMBL" id="EBA39160.1"/>
    </source>
</evidence>
<reference evidence="1 2" key="2">
    <citation type="submission" date="2007-04" db="EMBL/GenBank/DDBJ databases">
        <authorList>
            <person name="Fulton L."/>
            <person name="Clifton S."/>
            <person name="Fulton B."/>
            <person name="Xu J."/>
            <person name="Minx P."/>
            <person name="Mardis E.R."/>
            <person name="Wilson R.K."/>
        </authorList>
    </citation>
    <scope>NUCLEOTIDE SEQUENCE [LARGE SCALE GENOMIC DNA]</scope>
    <source>
        <strain evidence="2">ATCC 25986 / DSM 3979 / JCM 10188 / KCTC 3647 / NCTC 11838 / VPI 1003</strain>
    </source>
</reference>
<sequence>MNVRLPLRGVCSVEPLRGLVKPRNLHSLCQLLGSLGGGKCLDDSAELIAQKDAVVGGVKTDTVIGHAVLGLVVRTDLLGTVAVANLALALGAELGLLLLEFHLVQTGTQHLHADLAVLDLGTLLLRLHHGVGGQVGDTHGGVGGVNALTARAGGAVGVDAQVGLVDLNVDLLGLGKHGDGCRGGLDAALGLGLGDALDTVHAGLELHNGVDAVALDLELDGLKAAGLAGAGVEHGGLPAARLAEALVHLVQIAGKDGRLVATGGGADLDDGILVVVGVARDEHVLDIFLELGKLLLVLGDVHLEHLLLVRVGRVAEHFLGGLDVIECADVLARGGDEVGLVRVLLVETRELLNIGGDGRVGELLLELLVGLDDLFELVAHGGTPLYA</sequence>
<gene>
    <name evidence="1" type="ORF">COLAER_01774</name>
</gene>
<name>A4EBF5_COLAA</name>
<organism evidence="1 2">
    <name type="scientific">Collinsella aerofaciens (strain ATCC 25986 / DSM 3979 / JCM 10188 / KCTC 3647 / NCTC 11838 / VPI 1003)</name>
    <dbReference type="NCBI Taxonomy" id="411903"/>
    <lineage>
        <taxon>Bacteria</taxon>
        <taxon>Bacillati</taxon>
        <taxon>Actinomycetota</taxon>
        <taxon>Coriobacteriia</taxon>
        <taxon>Coriobacteriales</taxon>
        <taxon>Coriobacteriaceae</taxon>
        <taxon>Collinsella</taxon>
    </lineage>
</organism>
<accession>A4EBF5</accession>
<protein>
    <recommendedName>
        <fullName evidence="3">NAD-specific glutamate dehydrogenase</fullName>
    </recommendedName>
</protein>
<evidence type="ECO:0000313" key="2">
    <source>
        <dbReference type="Proteomes" id="UP000002979"/>
    </source>
</evidence>
<dbReference type="EMBL" id="AAVN02000007">
    <property type="protein sequence ID" value="EBA39160.1"/>
    <property type="molecule type" value="Genomic_DNA"/>
</dbReference>
<comment type="caution">
    <text evidence="1">The sequence shown here is derived from an EMBL/GenBank/DDBJ whole genome shotgun (WGS) entry which is preliminary data.</text>
</comment>
<dbReference type="Proteomes" id="UP000002979">
    <property type="component" value="Unassembled WGS sequence"/>
</dbReference>